<keyword evidence="2" id="KW-0808">Transferase</keyword>
<dbReference type="PROSITE" id="PS51186">
    <property type="entry name" value="GNAT"/>
    <property type="match status" value="1"/>
</dbReference>
<dbReference type="GO" id="GO:0016747">
    <property type="term" value="F:acyltransferase activity, transferring groups other than amino-acyl groups"/>
    <property type="evidence" value="ECO:0007669"/>
    <property type="project" value="InterPro"/>
</dbReference>
<dbReference type="CDD" id="cd04301">
    <property type="entry name" value="NAT_SF"/>
    <property type="match status" value="1"/>
</dbReference>
<dbReference type="AlphaFoldDB" id="A0A1I6SJC2"/>
<proteinExistence type="predicted"/>
<dbReference type="InterPro" id="IPR000182">
    <property type="entry name" value="GNAT_dom"/>
</dbReference>
<feature type="domain" description="N-acetyltransferase" evidence="1">
    <location>
        <begin position="2"/>
        <end position="154"/>
    </location>
</feature>
<dbReference type="Pfam" id="PF00583">
    <property type="entry name" value="Acetyltransf_1"/>
    <property type="match status" value="1"/>
</dbReference>
<protein>
    <submittedName>
        <fullName evidence="2">Acetyltransferase (GNAT) family protein</fullName>
    </submittedName>
</protein>
<dbReference type="OrthoDB" id="4228396at2"/>
<reference evidence="3" key="1">
    <citation type="submission" date="2016-10" db="EMBL/GenBank/DDBJ databases">
        <authorList>
            <person name="Varghese N."/>
            <person name="Submissions S."/>
        </authorList>
    </citation>
    <scope>NUCLEOTIDE SEQUENCE [LARGE SCALE GENOMIC DNA]</scope>
    <source>
        <strain evidence="3">DSM 45789</strain>
    </source>
</reference>
<evidence type="ECO:0000259" key="1">
    <source>
        <dbReference type="PROSITE" id="PS51186"/>
    </source>
</evidence>
<keyword evidence="3" id="KW-1185">Reference proteome</keyword>
<accession>A0A1I6SJC2</accession>
<evidence type="ECO:0000313" key="3">
    <source>
        <dbReference type="Proteomes" id="UP000198660"/>
    </source>
</evidence>
<dbReference type="EMBL" id="FPAA01000007">
    <property type="protein sequence ID" value="SFS77065.1"/>
    <property type="molecule type" value="Genomic_DNA"/>
</dbReference>
<dbReference type="SUPFAM" id="SSF55729">
    <property type="entry name" value="Acyl-CoA N-acyltransferases (Nat)"/>
    <property type="match status" value="1"/>
</dbReference>
<dbReference type="InterPro" id="IPR016181">
    <property type="entry name" value="Acyl_CoA_acyltransferase"/>
</dbReference>
<dbReference type="Proteomes" id="UP000198660">
    <property type="component" value="Unassembled WGS sequence"/>
</dbReference>
<name>A0A1I6SJC2_9BACL</name>
<dbReference type="RefSeq" id="WP_091837319.1">
    <property type="nucleotide sequence ID" value="NZ_FPAA01000007.1"/>
</dbReference>
<organism evidence="2 3">
    <name type="scientific">Marininema halotolerans</name>
    <dbReference type="NCBI Taxonomy" id="1155944"/>
    <lineage>
        <taxon>Bacteria</taxon>
        <taxon>Bacillati</taxon>
        <taxon>Bacillota</taxon>
        <taxon>Bacilli</taxon>
        <taxon>Bacillales</taxon>
        <taxon>Thermoactinomycetaceae</taxon>
        <taxon>Marininema</taxon>
    </lineage>
</organism>
<sequence length="288" mass="32683">MLHFSSATQLTLDAGTTLWNEGFHGYPLTMTTDPIRYVQRYAEENLSPTLSVIAWEENQPIGFVYNGTRIHQGESIAWNGGTGIVPRYRNQGVGQLLMEEVINTYAKQGIQRAFLEVLSENEPAIRLYQGLGYKEIGRLHVLRHPDIQAPIPLPNDPLRCATRQEIGSLSFYQHESPWQCQWMNGIHTEAWIVEDEENQPVGYSLYRMTLDERGKRTSMNLLQTAVHPTHPDPERILLATLYPLLQPGNHSRAALNIPANHPVLPLLKDLGFEHTFEQLAMERLVPSG</sequence>
<dbReference type="Gene3D" id="3.40.630.30">
    <property type="match status" value="1"/>
</dbReference>
<dbReference type="PANTHER" id="PTHR43072">
    <property type="entry name" value="N-ACETYLTRANSFERASE"/>
    <property type="match status" value="1"/>
</dbReference>
<gene>
    <name evidence="2" type="ORF">SAMN05444972_107140</name>
</gene>
<evidence type="ECO:0000313" key="2">
    <source>
        <dbReference type="EMBL" id="SFS77065.1"/>
    </source>
</evidence>